<protein>
    <submittedName>
        <fullName evidence="3">3-ketoacyl-ACP synthase</fullName>
    </submittedName>
</protein>
<dbReference type="PANTHER" id="PTHR43477">
    <property type="entry name" value="DIHYDROANTICAPSIN 7-DEHYDROGENASE"/>
    <property type="match status" value="1"/>
</dbReference>
<reference evidence="4" key="2">
    <citation type="submission" date="2016-10" db="EMBL/GenBank/DDBJ databases">
        <authorList>
            <person name="See-Too W.S."/>
        </authorList>
    </citation>
    <scope>NUCLEOTIDE SEQUENCE [LARGE SCALE GENOMIC DNA]</scope>
    <source>
        <strain evidence="4">DSM 24743</strain>
    </source>
</reference>
<comment type="similarity">
    <text evidence="1">Belongs to the short-chain dehydrogenases/reductases (SDR) family.</text>
</comment>
<keyword evidence="4" id="KW-1185">Reference proteome</keyword>
<evidence type="ECO:0000256" key="1">
    <source>
        <dbReference type="ARBA" id="ARBA00006484"/>
    </source>
</evidence>
<dbReference type="Gene3D" id="3.40.50.720">
    <property type="entry name" value="NAD(P)-binding Rossmann-like Domain"/>
    <property type="match status" value="1"/>
</dbReference>
<dbReference type="PRINTS" id="PR00081">
    <property type="entry name" value="GDHRDH"/>
</dbReference>
<dbReference type="EMBL" id="CP016537">
    <property type="protein sequence ID" value="ANU13521.1"/>
    <property type="molecule type" value="Genomic_DNA"/>
</dbReference>
<dbReference type="AlphaFoldDB" id="A0A1C7DQI5"/>
<sequence length="239" mass="26376">MKRFVVLLGASGEIGESIAHQLAESGWSLYLHWNANSTAALVQELTKNYPMQEFIPVQADFTYEEGVEKLTNNVYDASAIVVASGQSLMKMLIDTTEQDMEALWRVHVKNPISVIRSLSPFFHRHDKSYVVFVSSIWGEIGASMETMYSAVKGAQLAFVKAYAKEMAPLGTRVNAISPGFIQTKMNAGFSQEEIQEIEEEIPLGLGSPQDIADAVDFLIGGKADYMTGQTLRINGGWLM</sequence>
<dbReference type="InterPro" id="IPR002347">
    <property type="entry name" value="SDR_fam"/>
</dbReference>
<dbReference type="STRING" id="1215089.BBI08_06550"/>
<dbReference type="InterPro" id="IPR051122">
    <property type="entry name" value="SDR_DHRS6-like"/>
</dbReference>
<reference evidence="4" key="1">
    <citation type="submission" date="2016-07" db="EMBL/GenBank/DDBJ databases">
        <authorList>
            <person name="See-Too W.S."/>
        </authorList>
    </citation>
    <scope>NUCLEOTIDE SEQUENCE [LARGE SCALE GENOMIC DNA]</scope>
    <source>
        <strain evidence="4">DSM 24743</strain>
    </source>
</reference>
<evidence type="ECO:0000256" key="2">
    <source>
        <dbReference type="ARBA" id="ARBA00023002"/>
    </source>
</evidence>
<evidence type="ECO:0000313" key="4">
    <source>
        <dbReference type="Proteomes" id="UP000092687"/>
    </source>
</evidence>
<gene>
    <name evidence="3" type="ORF">BBI08_06550</name>
</gene>
<name>A0A1C7DQI5_9BACL</name>
<dbReference type="RefSeq" id="WP_065528086.1">
    <property type="nucleotide sequence ID" value="NZ_CP016537.2"/>
</dbReference>
<dbReference type="NCBIfam" id="NF047420">
    <property type="entry name" value="EF_P_mod_YmfI"/>
    <property type="match status" value="1"/>
</dbReference>
<dbReference type="Proteomes" id="UP000092687">
    <property type="component" value="Chromosome"/>
</dbReference>
<dbReference type="KEGG" id="phc:BBI08_06550"/>
<dbReference type="PANTHER" id="PTHR43477:SF1">
    <property type="entry name" value="DIHYDROANTICAPSIN 7-DEHYDROGENASE"/>
    <property type="match status" value="1"/>
</dbReference>
<evidence type="ECO:0000313" key="3">
    <source>
        <dbReference type="EMBL" id="ANU13521.1"/>
    </source>
</evidence>
<dbReference type="CDD" id="cd05233">
    <property type="entry name" value="SDR_c"/>
    <property type="match status" value="1"/>
</dbReference>
<dbReference type="Pfam" id="PF13561">
    <property type="entry name" value="adh_short_C2"/>
    <property type="match status" value="1"/>
</dbReference>
<accession>A0A1C7DQI5</accession>
<proteinExistence type="inferred from homology"/>
<keyword evidence="2" id="KW-0560">Oxidoreductase</keyword>
<dbReference type="OrthoDB" id="9803333at2"/>
<dbReference type="GO" id="GO:0016491">
    <property type="term" value="F:oxidoreductase activity"/>
    <property type="evidence" value="ECO:0007669"/>
    <property type="project" value="UniProtKB-KW"/>
</dbReference>
<organism evidence="3 4">
    <name type="scientific">Planococcus halocryophilus</name>
    <dbReference type="NCBI Taxonomy" id="1215089"/>
    <lineage>
        <taxon>Bacteria</taxon>
        <taxon>Bacillati</taxon>
        <taxon>Bacillota</taxon>
        <taxon>Bacilli</taxon>
        <taxon>Bacillales</taxon>
        <taxon>Caryophanaceae</taxon>
        <taxon>Planococcus</taxon>
    </lineage>
</organism>
<dbReference type="InterPro" id="IPR036291">
    <property type="entry name" value="NAD(P)-bd_dom_sf"/>
</dbReference>
<dbReference type="SUPFAM" id="SSF51735">
    <property type="entry name" value="NAD(P)-binding Rossmann-fold domains"/>
    <property type="match status" value="1"/>
</dbReference>